<dbReference type="EMBL" id="OU594946">
    <property type="protein sequence ID" value="CAG9290656.1"/>
    <property type="molecule type" value="Genomic_DNA"/>
</dbReference>
<dbReference type="AlphaFoldDB" id="A0A8J9X688"/>
<dbReference type="InterPro" id="IPR056971">
    <property type="entry name" value="Znf-C2HC_3"/>
</dbReference>
<dbReference type="PANTHER" id="PTHR35513:SF1">
    <property type="entry name" value="OS02G0158600 PROTEIN"/>
    <property type="match status" value="1"/>
</dbReference>
<name>A0A8J9X688_PHATR</name>
<evidence type="ECO:0000313" key="2">
    <source>
        <dbReference type="EMBL" id="CAG9290656.1"/>
    </source>
</evidence>
<reference evidence="2" key="1">
    <citation type="submission" date="2022-02" db="EMBL/GenBank/DDBJ databases">
        <authorList>
            <person name="Giguere J D."/>
        </authorList>
    </citation>
    <scope>NUCLEOTIDE SEQUENCE</scope>
    <source>
        <strain evidence="2">CCAP 1055/1</strain>
    </source>
</reference>
<accession>A0A8J9X688</accession>
<protein>
    <recommendedName>
        <fullName evidence="1">C2HC zinc finger plants domain-containing protein</fullName>
    </recommendedName>
</protein>
<feature type="domain" description="C2HC zinc finger plants" evidence="1">
    <location>
        <begin position="98"/>
        <end position="144"/>
    </location>
</feature>
<organism evidence="2">
    <name type="scientific">Phaeodactylum tricornutum</name>
    <name type="common">Diatom</name>
    <dbReference type="NCBI Taxonomy" id="2850"/>
    <lineage>
        <taxon>Eukaryota</taxon>
        <taxon>Sar</taxon>
        <taxon>Stramenopiles</taxon>
        <taxon>Ochrophyta</taxon>
        <taxon>Bacillariophyta</taxon>
        <taxon>Bacillariophyceae</taxon>
        <taxon>Bacillariophycidae</taxon>
        <taxon>Naviculales</taxon>
        <taxon>Phaeodactylaceae</taxon>
        <taxon>Phaeodactylum</taxon>
    </lineage>
</organism>
<dbReference type="Proteomes" id="UP000836788">
    <property type="component" value="Chromosome 5"/>
</dbReference>
<dbReference type="PANTHER" id="PTHR35513">
    <property type="entry name" value="OS02G0158600 PROTEIN"/>
    <property type="match status" value="1"/>
</dbReference>
<evidence type="ECO:0000259" key="1">
    <source>
        <dbReference type="Pfam" id="PF25017"/>
    </source>
</evidence>
<gene>
    <name evidence="2" type="ORF">PTTT1_LOCUS45496</name>
</gene>
<dbReference type="OMA" id="SCHNDRQ"/>
<dbReference type="Pfam" id="PF25017">
    <property type="entry name" value="zf-C2HC_3"/>
    <property type="match status" value="1"/>
</dbReference>
<proteinExistence type="predicted"/>
<sequence length="162" mass="17766">MDTGEHGRAPSSASSCHNDRQTISSLIQYAQTNYEHNPTEALSALMQALALNSGPASANDAMNRLRDELGDDIVSHVGSRQARMQRALQIVQELVTDESSLLYQLGKQDILRQAMEDASSVVCTRCQAVVSNARWQQHQRLWCSAIISTGISSDEDTDMSTV</sequence>